<dbReference type="RefSeq" id="WP_035514351.1">
    <property type="nucleotide sequence ID" value="NZ_KN234748.1"/>
</dbReference>
<comment type="similarity">
    <text evidence="4">Belongs to the MsrA Met sulfoxide reductase family.</text>
</comment>
<comment type="function">
    <text evidence="4">Has an important function as a repair enzyme for proteins that have been inactivated by oxidation. Catalyzes the reversible oxidation-reduction of methionine sulfoxide in proteins to methionine.</text>
</comment>
<dbReference type="Gene3D" id="3.30.1060.10">
    <property type="entry name" value="Peptide methionine sulphoxide reductase MsrA"/>
    <property type="match status" value="1"/>
</dbReference>
<evidence type="ECO:0000256" key="2">
    <source>
        <dbReference type="ARBA" id="ARBA00047806"/>
    </source>
</evidence>
<dbReference type="HAMAP" id="MF_01401">
    <property type="entry name" value="MsrA"/>
    <property type="match status" value="1"/>
</dbReference>
<evidence type="ECO:0000259" key="6">
    <source>
        <dbReference type="Pfam" id="PF01625"/>
    </source>
</evidence>
<dbReference type="eggNOG" id="COG0225">
    <property type="taxonomic scope" value="Bacteria"/>
</dbReference>
<dbReference type="EMBL" id="AUVB01000012">
    <property type="protein sequence ID" value="KGE05106.1"/>
    <property type="molecule type" value="Genomic_DNA"/>
</dbReference>
<evidence type="ECO:0000256" key="4">
    <source>
        <dbReference type="HAMAP-Rule" id="MF_01401"/>
    </source>
</evidence>
<feature type="active site" evidence="4">
    <location>
        <position position="31"/>
    </location>
</feature>
<evidence type="ECO:0000313" key="8">
    <source>
        <dbReference type="Proteomes" id="UP000029640"/>
    </source>
</evidence>
<sequence length="193" mass="21816">MTRLPLALLVICLTALAPGTRAAEALFAGGCFWCMEADFEKLEGVSEVVSGFTGGTLRNPSYRGNHEGHYEAVRVSYDPAVVSYEALLEHFWHNIDPFDNRGQFCDKGPSYRTAIFATDEQRPAAEASFAGVRARFPAQDIATELLPAGRFWPVEAYHQDYAEKNPLRYKYYRWNCGRDQRLEEIWGEGEDAH</sequence>
<dbReference type="OrthoDB" id="4174719at2"/>
<dbReference type="PANTHER" id="PTHR43774">
    <property type="entry name" value="PEPTIDE METHIONINE SULFOXIDE REDUCTASE"/>
    <property type="match status" value="1"/>
</dbReference>
<dbReference type="PANTHER" id="PTHR43774:SF1">
    <property type="entry name" value="PEPTIDE METHIONINE SULFOXIDE REDUCTASE MSRA 2"/>
    <property type="match status" value="1"/>
</dbReference>
<organism evidence="7 8">
    <name type="scientific">Pseudohaliea rubra DSM 19751</name>
    <dbReference type="NCBI Taxonomy" id="1265313"/>
    <lineage>
        <taxon>Bacteria</taxon>
        <taxon>Pseudomonadati</taxon>
        <taxon>Pseudomonadota</taxon>
        <taxon>Gammaproteobacteria</taxon>
        <taxon>Cellvibrionales</taxon>
        <taxon>Halieaceae</taxon>
        <taxon>Pseudohaliea</taxon>
    </lineage>
</organism>
<dbReference type="GO" id="GO:0008113">
    <property type="term" value="F:peptide-methionine (S)-S-oxide reductase activity"/>
    <property type="evidence" value="ECO:0007669"/>
    <property type="project" value="UniProtKB-UniRule"/>
</dbReference>
<dbReference type="Proteomes" id="UP000029640">
    <property type="component" value="Unassembled WGS sequence"/>
</dbReference>
<feature type="signal peptide" evidence="5">
    <location>
        <begin position="1"/>
        <end position="22"/>
    </location>
</feature>
<evidence type="ECO:0000313" key="7">
    <source>
        <dbReference type="EMBL" id="KGE05106.1"/>
    </source>
</evidence>
<dbReference type="InterPro" id="IPR002569">
    <property type="entry name" value="Met_Sox_Rdtase_MsrA_dom"/>
</dbReference>
<dbReference type="EC" id="1.8.4.11" evidence="4"/>
<dbReference type="Pfam" id="PF01625">
    <property type="entry name" value="PMSR"/>
    <property type="match status" value="1"/>
</dbReference>
<dbReference type="SUPFAM" id="SSF55068">
    <property type="entry name" value="Peptide methionine sulfoxide reductase"/>
    <property type="match status" value="1"/>
</dbReference>
<dbReference type="STRING" id="1265313.HRUBRA_00308"/>
<feature type="chain" id="PRO_5001914049" description="Peptide methionine sulfoxide reductase MsrA" evidence="5">
    <location>
        <begin position="23"/>
        <end position="193"/>
    </location>
</feature>
<dbReference type="HOGENOM" id="CLU_031040_10_1_6"/>
<evidence type="ECO:0000256" key="5">
    <source>
        <dbReference type="SAM" id="SignalP"/>
    </source>
</evidence>
<accession>A0A095XZD5</accession>
<keyword evidence="5" id="KW-0732">Signal</keyword>
<name>A0A095XZD5_9GAMM</name>
<dbReference type="NCBIfam" id="TIGR00401">
    <property type="entry name" value="msrA"/>
    <property type="match status" value="1"/>
</dbReference>
<proteinExistence type="inferred from homology"/>
<comment type="catalytic activity">
    <reaction evidence="2 4">
        <text>L-methionyl-[protein] + [thioredoxin]-disulfide + H2O = L-methionyl-(S)-S-oxide-[protein] + [thioredoxin]-dithiol</text>
        <dbReference type="Rhea" id="RHEA:14217"/>
        <dbReference type="Rhea" id="RHEA-COMP:10698"/>
        <dbReference type="Rhea" id="RHEA-COMP:10700"/>
        <dbReference type="Rhea" id="RHEA-COMP:12313"/>
        <dbReference type="Rhea" id="RHEA-COMP:12315"/>
        <dbReference type="ChEBI" id="CHEBI:15377"/>
        <dbReference type="ChEBI" id="CHEBI:16044"/>
        <dbReference type="ChEBI" id="CHEBI:29950"/>
        <dbReference type="ChEBI" id="CHEBI:44120"/>
        <dbReference type="ChEBI" id="CHEBI:50058"/>
        <dbReference type="EC" id="1.8.4.11"/>
    </reaction>
</comment>
<gene>
    <name evidence="4" type="primary">msrA</name>
    <name evidence="7" type="ORF">HRUBRA_00308</name>
</gene>
<reference evidence="7 8" key="1">
    <citation type="journal article" date="2014" name="Genome Announc.">
        <title>Genome Sequence of Gammaproteobacterial Pseudohaliea rubra Type Strain DSM 19751, Isolated from Coastal Seawater of the Mediterranean Sea.</title>
        <authorList>
            <person name="Spring S."/>
            <person name="Fiebig A."/>
            <person name="Riedel T."/>
            <person name="Goker M."/>
            <person name="Klenk H.P."/>
        </authorList>
    </citation>
    <scope>NUCLEOTIDE SEQUENCE [LARGE SCALE GENOMIC DNA]</scope>
    <source>
        <strain evidence="7 8">DSM 19751</strain>
    </source>
</reference>
<dbReference type="AlphaFoldDB" id="A0A095XZD5"/>
<protein>
    <recommendedName>
        <fullName evidence="4">Peptide methionine sulfoxide reductase MsrA</fullName>
        <shortName evidence="4">Protein-methionine-S-oxide reductase</shortName>
        <ecNumber evidence="4">1.8.4.11</ecNumber>
    </recommendedName>
    <alternativeName>
        <fullName evidence="4">Peptide-methionine (S)-S-oxide reductase</fullName>
        <shortName evidence="4">Peptide Met(O) reductase</shortName>
    </alternativeName>
</protein>
<comment type="catalytic activity">
    <reaction evidence="3 4">
        <text>[thioredoxin]-disulfide + L-methionine + H2O = L-methionine (S)-S-oxide + [thioredoxin]-dithiol</text>
        <dbReference type="Rhea" id="RHEA:19993"/>
        <dbReference type="Rhea" id="RHEA-COMP:10698"/>
        <dbReference type="Rhea" id="RHEA-COMP:10700"/>
        <dbReference type="ChEBI" id="CHEBI:15377"/>
        <dbReference type="ChEBI" id="CHEBI:29950"/>
        <dbReference type="ChEBI" id="CHEBI:50058"/>
        <dbReference type="ChEBI" id="CHEBI:57844"/>
        <dbReference type="ChEBI" id="CHEBI:58772"/>
        <dbReference type="EC" id="1.8.4.11"/>
    </reaction>
</comment>
<dbReference type="GO" id="GO:0033744">
    <property type="term" value="F:L-methionine:thioredoxin-disulfide S-oxidoreductase activity"/>
    <property type="evidence" value="ECO:0007669"/>
    <property type="project" value="RHEA"/>
</dbReference>
<dbReference type="PATRIC" id="fig|1265313.6.peg.308"/>
<dbReference type="InterPro" id="IPR036509">
    <property type="entry name" value="Met_Sox_Rdtase_MsrA_sf"/>
</dbReference>
<keyword evidence="1 4" id="KW-0560">Oxidoreductase</keyword>
<comment type="caution">
    <text evidence="7">The sequence shown here is derived from an EMBL/GenBank/DDBJ whole genome shotgun (WGS) entry which is preliminary data.</text>
</comment>
<evidence type="ECO:0000256" key="1">
    <source>
        <dbReference type="ARBA" id="ARBA00023002"/>
    </source>
</evidence>
<evidence type="ECO:0000256" key="3">
    <source>
        <dbReference type="ARBA" id="ARBA00048782"/>
    </source>
</evidence>
<feature type="domain" description="Peptide methionine sulphoxide reductase MsrA" evidence="6">
    <location>
        <begin position="24"/>
        <end position="170"/>
    </location>
</feature>
<keyword evidence="8" id="KW-1185">Reference proteome</keyword>